<dbReference type="Proteomes" id="UP001177021">
    <property type="component" value="Unassembled WGS sequence"/>
</dbReference>
<organism evidence="1 2">
    <name type="scientific">Trifolium pratense</name>
    <name type="common">Red clover</name>
    <dbReference type="NCBI Taxonomy" id="57577"/>
    <lineage>
        <taxon>Eukaryota</taxon>
        <taxon>Viridiplantae</taxon>
        <taxon>Streptophyta</taxon>
        <taxon>Embryophyta</taxon>
        <taxon>Tracheophyta</taxon>
        <taxon>Spermatophyta</taxon>
        <taxon>Magnoliopsida</taxon>
        <taxon>eudicotyledons</taxon>
        <taxon>Gunneridae</taxon>
        <taxon>Pentapetalae</taxon>
        <taxon>rosids</taxon>
        <taxon>fabids</taxon>
        <taxon>Fabales</taxon>
        <taxon>Fabaceae</taxon>
        <taxon>Papilionoideae</taxon>
        <taxon>50 kb inversion clade</taxon>
        <taxon>NPAAA clade</taxon>
        <taxon>Hologalegina</taxon>
        <taxon>IRL clade</taxon>
        <taxon>Trifolieae</taxon>
        <taxon>Trifolium</taxon>
    </lineage>
</organism>
<protein>
    <submittedName>
        <fullName evidence="1">Uncharacterized protein</fullName>
    </submittedName>
</protein>
<name>A0ACB0JK34_TRIPR</name>
<keyword evidence="2" id="KW-1185">Reference proteome</keyword>
<reference evidence="1" key="1">
    <citation type="submission" date="2023-10" db="EMBL/GenBank/DDBJ databases">
        <authorList>
            <person name="Rodriguez Cubillos JULIANA M."/>
            <person name="De Vega J."/>
        </authorList>
    </citation>
    <scope>NUCLEOTIDE SEQUENCE</scope>
</reference>
<comment type="caution">
    <text evidence="1">The sequence shown here is derived from an EMBL/GenBank/DDBJ whole genome shotgun (WGS) entry which is preliminary data.</text>
</comment>
<evidence type="ECO:0000313" key="2">
    <source>
        <dbReference type="Proteomes" id="UP001177021"/>
    </source>
</evidence>
<evidence type="ECO:0000313" key="1">
    <source>
        <dbReference type="EMBL" id="CAJ2643992.1"/>
    </source>
</evidence>
<proteinExistence type="predicted"/>
<accession>A0ACB0JK34</accession>
<sequence>MRELFSSNSTMNAIVNALPKKKRQQTIESIFHIYSSSSITRRVDAQFPRIIFQTKNKNVITQDFKIGLHVIIHRAEGLDQFADDPSVKNRDYNVVYWIKPDEEIHTKVVEGFVTPEWNQANDFMLENLDDDSFLNVEVQRFNSLDDPGTSSGNVVVGRVKIPLPMVFNRREVRSFPLLRSDEKGCRLEGNILLSMRLTKIEPFKFYDDDDDLIFNE</sequence>
<dbReference type="EMBL" id="CASHSV030000034">
    <property type="protein sequence ID" value="CAJ2643992.1"/>
    <property type="molecule type" value="Genomic_DNA"/>
</dbReference>
<gene>
    <name evidence="1" type="ORF">MILVUS5_LOCUS13119</name>
</gene>